<evidence type="ECO:0000313" key="9">
    <source>
        <dbReference type="EMBL" id="MFD1222535.1"/>
    </source>
</evidence>
<dbReference type="SUPFAM" id="SSF58104">
    <property type="entry name" value="Methyl-accepting chemotaxis protein (MCP) signaling domain"/>
    <property type="match status" value="1"/>
</dbReference>
<organism evidence="9 10">
    <name type="scientific">Paenibacillus vulneris</name>
    <dbReference type="NCBI Taxonomy" id="1133364"/>
    <lineage>
        <taxon>Bacteria</taxon>
        <taxon>Bacillati</taxon>
        <taxon>Bacillota</taxon>
        <taxon>Bacilli</taxon>
        <taxon>Bacillales</taxon>
        <taxon>Paenibacillaceae</taxon>
        <taxon>Paenibacillus</taxon>
    </lineage>
</organism>
<keyword evidence="7" id="KW-0812">Transmembrane</keyword>
<reference evidence="10" key="1">
    <citation type="journal article" date="2019" name="Int. J. Syst. Evol. Microbiol.">
        <title>The Global Catalogue of Microorganisms (GCM) 10K type strain sequencing project: providing services to taxonomists for standard genome sequencing and annotation.</title>
        <authorList>
            <consortium name="The Broad Institute Genomics Platform"/>
            <consortium name="The Broad Institute Genome Sequencing Center for Infectious Disease"/>
            <person name="Wu L."/>
            <person name="Ma J."/>
        </authorList>
    </citation>
    <scope>NUCLEOTIDE SEQUENCE [LARGE SCALE GENOMIC DNA]</scope>
    <source>
        <strain evidence="10">CCUG 53270</strain>
    </source>
</reference>
<keyword evidence="3 7" id="KW-0472">Membrane</keyword>
<evidence type="ECO:0000259" key="8">
    <source>
        <dbReference type="PROSITE" id="PS50111"/>
    </source>
</evidence>
<dbReference type="InterPro" id="IPR003660">
    <property type="entry name" value="HAMP_dom"/>
</dbReference>
<dbReference type="Pfam" id="PF00015">
    <property type="entry name" value="MCPsignal"/>
    <property type="match status" value="1"/>
</dbReference>
<feature type="transmembrane region" description="Helical" evidence="7">
    <location>
        <begin position="12"/>
        <end position="33"/>
    </location>
</feature>
<dbReference type="SMART" id="SM00283">
    <property type="entry name" value="MA"/>
    <property type="match status" value="1"/>
</dbReference>
<proteinExistence type="inferred from homology"/>
<dbReference type="InterPro" id="IPR004089">
    <property type="entry name" value="MCPsignal_dom"/>
</dbReference>
<evidence type="ECO:0000256" key="1">
    <source>
        <dbReference type="ARBA" id="ARBA00004236"/>
    </source>
</evidence>
<dbReference type="Proteomes" id="UP001597180">
    <property type="component" value="Unassembled WGS sequence"/>
</dbReference>
<name>A0ABW3USD3_9BACL</name>
<comment type="caution">
    <text evidence="9">The sequence shown here is derived from an EMBL/GenBank/DDBJ whole genome shotgun (WGS) entry which is preliminary data.</text>
</comment>
<evidence type="ECO:0000256" key="7">
    <source>
        <dbReference type="SAM" id="Phobius"/>
    </source>
</evidence>
<evidence type="ECO:0000313" key="10">
    <source>
        <dbReference type="Proteomes" id="UP001597180"/>
    </source>
</evidence>
<dbReference type="InterPro" id="IPR004090">
    <property type="entry name" value="Chemotax_Me-accpt_rcpt"/>
</dbReference>
<dbReference type="PROSITE" id="PS50111">
    <property type="entry name" value="CHEMOTAXIS_TRANSDUC_2"/>
    <property type="match status" value="1"/>
</dbReference>
<dbReference type="PRINTS" id="PR00260">
    <property type="entry name" value="CHEMTRNSDUCR"/>
</dbReference>
<keyword evidence="10" id="KW-1185">Reference proteome</keyword>
<dbReference type="InterPro" id="IPR029151">
    <property type="entry name" value="Sensor-like_sf"/>
</dbReference>
<evidence type="ECO:0000256" key="4">
    <source>
        <dbReference type="ARBA" id="ARBA00023224"/>
    </source>
</evidence>
<sequence>MRGSNWLQNRLALRIAAVVMAAMILLSAGYVYLQISNVKTAAQGVITSYGIRMADSYAKKLDVSRIEPFLKSPQENDSYWSIRLELNEFREQIGALYVYIVRVDESQRPLIMIDGQPRDSESASPINEVTDIPEEAVKALLAGETASSSIIDNPQYGKYISSYAPIKRADGTMIGVLGIDTEASVTDSISRDLIRQSIPFYSLMAGILILILLLITWVLVRSLRPLQWIVAASRHIASGELADANRLLTDHPVRSSDEIGAVYQAMVQMSVSLNTIIGRMVSRVVQTSEQLVLSSDRFTSDAKQVLEIHTRANRAVSQVAEGAQAQSLSTDESSRSMEEITTAIQRISEASLTAADASHKVLNHAESGKKAIHQMNLQIYTISAAAGEAAQRVEALQGYSQEIESALSGIADIANQTKLLALNASIEAARAGEHGAGFAVVAGEIRKLAEHAAGSALNIGVLLHNVQNESERIHEAMSTGAQEVQTGTVLSEHAEEYLTAIVDQFRFVADQIQDISAAAEQISAGSEEVAASVMGIADIAKVSSDQTRHIRELTDSQLNVVRQMADSAVALNEMTQDMREAIKQIKV</sequence>
<dbReference type="PANTHER" id="PTHR32089">
    <property type="entry name" value="METHYL-ACCEPTING CHEMOTAXIS PROTEIN MCPB"/>
    <property type="match status" value="1"/>
</dbReference>
<dbReference type="Pfam" id="PF00672">
    <property type="entry name" value="HAMP"/>
    <property type="match status" value="1"/>
</dbReference>
<dbReference type="Gene3D" id="6.10.340.10">
    <property type="match status" value="1"/>
</dbReference>
<comment type="subcellular location">
    <subcellularLocation>
        <location evidence="1">Cell membrane</location>
    </subcellularLocation>
</comment>
<keyword evidence="2" id="KW-1003">Cell membrane</keyword>
<protein>
    <submittedName>
        <fullName evidence="9">Methyl-accepting chemotaxis protein</fullName>
    </submittedName>
</protein>
<feature type="domain" description="Methyl-accepting transducer" evidence="8">
    <location>
        <begin position="301"/>
        <end position="537"/>
    </location>
</feature>
<gene>
    <name evidence="9" type="ORF">ACFQ4B_20665</name>
</gene>
<dbReference type="SUPFAM" id="SSF103190">
    <property type="entry name" value="Sensory domain-like"/>
    <property type="match status" value="1"/>
</dbReference>
<accession>A0ABW3USD3</accession>
<evidence type="ECO:0000256" key="2">
    <source>
        <dbReference type="ARBA" id="ARBA00022475"/>
    </source>
</evidence>
<evidence type="ECO:0000256" key="6">
    <source>
        <dbReference type="PROSITE-ProRule" id="PRU00284"/>
    </source>
</evidence>
<dbReference type="Gene3D" id="1.10.287.950">
    <property type="entry name" value="Methyl-accepting chemotaxis protein"/>
    <property type="match status" value="1"/>
</dbReference>
<evidence type="ECO:0000256" key="3">
    <source>
        <dbReference type="ARBA" id="ARBA00023136"/>
    </source>
</evidence>
<dbReference type="CDD" id="cd06225">
    <property type="entry name" value="HAMP"/>
    <property type="match status" value="1"/>
</dbReference>
<keyword evidence="4 6" id="KW-0807">Transducer</keyword>
<evidence type="ECO:0000256" key="5">
    <source>
        <dbReference type="ARBA" id="ARBA00029447"/>
    </source>
</evidence>
<keyword evidence="7" id="KW-1133">Transmembrane helix</keyword>
<dbReference type="PANTHER" id="PTHR32089:SF112">
    <property type="entry name" value="LYSOZYME-LIKE PROTEIN-RELATED"/>
    <property type="match status" value="1"/>
</dbReference>
<comment type="similarity">
    <text evidence="5">Belongs to the methyl-accepting chemotaxis (MCP) protein family.</text>
</comment>
<dbReference type="RefSeq" id="WP_345588142.1">
    <property type="nucleotide sequence ID" value="NZ_BAABJG010000015.1"/>
</dbReference>
<feature type="transmembrane region" description="Helical" evidence="7">
    <location>
        <begin position="198"/>
        <end position="220"/>
    </location>
</feature>
<dbReference type="EMBL" id="JBHTLU010000031">
    <property type="protein sequence ID" value="MFD1222535.1"/>
    <property type="molecule type" value="Genomic_DNA"/>
</dbReference>